<name>A0ABU0BGH7_9HYPH</name>
<evidence type="ECO:0000259" key="2">
    <source>
        <dbReference type="PROSITE" id="PS50937"/>
    </source>
</evidence>
<organism evidence="3 4">
    <name type="scientific">Ancylobacter polymorphus</name>
    <dbReference type="NCBI Taxonomy" id="223390"/>
    <lineage>
        <taxon>Bacteria</taxon>
        <taxon>Pseudomonadati</taxon>
        <taxon>Pseudomonadota</taxon>
        <taxon>Alphaproteobacteria</taxon>
        <taxon>Hyphomicrobiales</taxon>
        <taxon>Xanthobacteraceae</taxon>
        <taxon>Ancylobacter</taxon>
    </lineage>
</organism>
<dbReference type="SMART" id="SM00422">
    <property type="entry name" value="HTH_MERR"/>
    <property type="match status" value="1"/>
</dbReference>
<dbReference type="PANTHER" id="PTHR30204">
    <property type="entry name" value="REDOX-CYCLING DRUG-SENSING TRANSCRIPTIONAL ACTIVATOR SOXR"/>
    <property type="match status" value="1"/>
</dbReference>
<dbReference type="SUPFAM" id="SSF46955">
    <property type="entry name" value="Putative DNA-binding domain"/>
    <property type="match status" value="1"/>
</dbReference>
<proteinExistence type="predicted"/>
<dbReference type="Pfam" id="PF13411">
    <property type="entry name" value="MerR_1"/>
    <property type="match status" value="1"/>
</dbReference>
<reference evidence="3 4" key="1">
    <citation type="submission" date="2023-07" db="EMBL/GenBank/DDBJ databases">
        <title>Genomic Encyclopedia of Type Strains, Phase IV (KMG-IV): sequencing the most valuable type-strain genomes for metagenomic binning, comparative biology and taxonomic classification.</title>
        <authorList>
            <person name="Goeker M."/>
        </authorList>
    </citation>
    <scope>NUCLEOTIDE SEQUENCE [LARGE SCALE GENOMIC DNA]</scope>
    <source>
        <strain evidence="3 4">DSM 2457</strain>
    </source>
</reference>
<dbReference type="PROSITE" id="PS50937">
    <property type="entry name" value="HTH_MERR_2"/>
    <property type="match status" value="1"/>
</dbReference>
<dbReference type="GO" id="GO:0003677">
    <property type="term" value="F:DNA binding"/>
    <property type="evidence" value="ECO:0007669"/>
    <property type="project" value="UniProtKB-KW"/>
</dbReference>
<keyword evidence="1 3" id="KW-0238">DNA-binding</keyword>
<comment type="caution">
    <text evidence="3">The sequence shown here is derived from an EMBL/GenBank/DDBJ whole genome shotgun (WGS) entry which is preliminary data.</text>
</comment>
<dbReference type="InterPro" id="IPR000551">
    <property type="entry name" value="MerR-type_HTH_dom"/>
</dbReference>
<sequence length="252" mass="27890">MTACTPFRTAAETACLLGVTVKALRVFERHGLVQAQRTAAGWRVYGPNELLRLHQVIWLKRLGLTLAQIAAVLHDRSVDLDRLLALQEEVLLDRKRSIDQALRLVRTARAKLMLGESLSSDELIALTKETAMTRETPDWAERISPSIDRHLTEAEREELKARYDGEAWERLIADTKSLLGTDPAAPAALVLAGRWKALTAGLTGGNQAVKEKLEHIQRDAWADPQAGQTFPVTPDVLAFVRAAVAKLDAQNH</sequence>
<dbReference type="Proteomes" id="UP001224682">
    <property type="component" value="Unassembled WGS sequence"/>
</dbReference>
<dbReference type="InterPro" id="IPR047057">
    <property type="entry name" value="MerR_fam"/>
</dbReference>
<protein>
    <submittedName>
        <fullName evidence="3">DNA-binding transcriptional MerR regulator</fullName>
    </submittedName>
</protein>
<evidence type="ECO:0000313" key="3">
    <source>
        <dbReference type="EMBL" id="MDQ0304937.1"/>
    </source>
</evidence>
<feature type="domain" description="HTH merR-type" evidence="2">
    <location>
        <begin position="16"/>
        <end position="75"/>
    </location>
</feature>
<evidence type="ECO:0000256" key="1">
    <source>
        <dbReference type="ARBA" id="ARBA00023125"/>
    </source>
</evidence>
<dbReference type="Gene3D" id="1.10.1660.10">
    <property type="match status" value="1"/>
</dbReference>
<dbReference type="EMBL" id="JAUSUI010000010">
    <property type="protein sequence ID" value="MDQ0304937.1"/>
    <property type="molecule type" value="Genomic_DNA"/>
</dbReference>
<dbReference type="InterPro" id="IPR009061">
    <property type="entry name" value="DNA-bd_dom_put_sf"/>
</dbReference>
<gene>
    <name evidence="3" type="ORF">J2S75_003987</name>
</gene>
<dbReference type="CDD" id="cd00592">
    <property type="entry name" value="HTH_MerR-like"/>
    <property type="match status" value="1"/>
</dbReference>
<dbReference type="RefSeq" id="WP_307022517.1">
    <property type="nucleotide sequence ID" value="NZ_JAUSUI010000010.1"/>
</dbReference>
<evidence type="ECO:0000313" key="4">
    <source>
        <dbReference type="Proteomes" id="UP001224682"/>
    </source>
</evidence>
<dbReference type="PANTHER" id="PTHR30204:SF93">
    <property type="entry name" value="HTH MERR-TYPE DOMAIN-CONTAINING PROTEIN"/>
    <property type="match status" value="1"/>
</dbReference>
<keyword evidence="4" id="KW-1185">Reference proteome</keyword>
<accession>A0ABU0BGH7</accession>